<dbReference type="SUPFAM" id="SSF53448">
    <property type="entry name" value="Nucleotide-diphospho-sugar transferases"/>
    <property type="match status" value="1"/>
</dbReference>
<feature type="compositionally biased region" description="Low complexity" evidence="1">
    <location>
        <begin position="540"/>
        <end position="549"/>
    </location>
</feature>
<keyword evidence="2" id="KW-0732">Signal</keyword>
<dbReference type="EMBL" id="BNCO01000006">
    <property type="protein sequence ID" value="GIL48758.1"/>
    <property type="molecule type" value="Genomic_DNA"/>
</dbReference>
<dbReference type="PANTHER" id="PTHR22916">
    <property type="entry name" value="GLYCOSYLTRANSFERASE"/>
    <property type="match status" value="1"/>
</dbReference>
<evidence type="ECO:0000256" key="2">
    <source>
        <dbReference type="SAM" id="SignalP"/>
    </source>
</evidence>
<keyword evidence="4" id="KW-1185">Reference proteome</keyword>
<evidence type="ECO:0000313" key="3">
    <source>
        <dbReference type="EMBL" id="GIL48758.1"/>
    </source>
</evidence>
<evidence type="ECO:0000256" key="1">
    <source>
        <dbReference type="SAM" id="MobiDB-lite"/>
    </source>
</evidence>
<accession>A0A8J4EUQ5</accession>
<sequence length="558" mass="60099">MEPFMHLPQRFLLKLVLALATACVSVLGGPDHAILSYCHDLNKGLQPEQRHAVRDVIQDLQAIESYLGHLRLGRPLPLSSVPAAVPSVAMLEEWKVQNTTKLQNLLDSGGVSGRLGISAEAAHALAVFCMSSRLRPDGYTGRPVVSIMLNYFKRPQVVSRLAANMRASCASVSMPCELVVNVDNPEEAGAWANEAGFVVPVFSANLHESRGYNRAARLARGKYLVVWQDDQVPPANGQWLVDMIKIFDSHPQLGILGMNCYRLCKHHEPTNRWGWSHWAPDSASGVKWTYAQTVDFAPMAIRASIYDAVGGLDEGTSRPGDCGIWGDWELSTRVWMDGWQVGFMFLDGRTGDGQPGTTHKGANGEKCWGRQQHVAMNVFARRYGARFLQDPMCERVWLLNTLTFKVDLNGKCPYGSEETRWGNCTQPSPEVAAAATAEFAELASAATARGRSGVRSGGGSSDHTTAESKRLAAAAGLATMGSQGIGASTASVEKLLPPPPPVATSTGETDEAGAQATGDQVVPKAGGLLGIMDIDPMLVRSAGSSGSSGARRRSIRHR</sequence>
<feature type="region of interest" description="Disordered" evidence="1">
    <location>
        <begin position="491"/>
        <end position="520"/>
    </location>
</feature>
<name>A0A8J4EUQ5_9CHLO</name>
<feature type="chain" id="PRO_5035278574" description="Glycosyltransferase 2-like domain-containing protein" evidence="2">
    <location>
        <begin position="29"/>
        <end position="558"/>
    </location>
</feature>
<feature type="region of interest" description="Disordered" evidence="1">
    <location>
        <begin position="539"/>
        <end position="558"/>
    </location>
</feature>
<evidence type="ECO:0008006" key="5">
    <source>
        <dbReference type="Google" id="ProtNLM"/>
    </source>
</evidence>
<dbReference type="InterPro" id="IPR029044">
    <property type="entry name" value="Nucleotide-diphossugar_trans"/>
</dbReference>
<proteinExistence type="predicted"/>
<feature type="signal peptide" evidence="2">
    <location>
        <begin position="1"/>
        <end position="28"/>
    </location>
</feature>
<dbReference type="Proteomes" id="UP000747399">
    <property type="component" value="Unassembled WGS sequence"/>
</dbReference>
<dbReference type="AlphaFoldDB" id="A0A8J4EUQ5"/>
<evidence type="ECO:0000313" key="4">
    <source>
        <dbReference type="Proteomes" id="UP000747399"/>
    </source>
</evidence>
<dbReference type="PANTHER" id="PTHR22916:SF3">
    <property type="entry name" value="UDP-GLCNAC:BETAGAL BETA-1,3-N-ACETYLGLUCOSAMINYLTRANSFERASE-LIKE PROTEIN 1"/>
    <property type="match status" value="1"/>
</dbReference>
<comment type="caution">
    <text evidence="3">The sequence shown here is derived from an EMBL/GenBank/DDBJ whole genome shotgun (WGS) entry which is preliminary data.</text>
</comment>
<gene>
    <name evidence="3" type="ORF">Vafri_5192</name>
</gene>
<protein>
    <recommendedName>
        <fullName evidence="5">Glycosyltransferase 2-like domain-containing protein</fullName>
    </recommendedName>
</protein>
<dbReference type="GO" id="GO:0016757">
    <property type="term" value="F:glycosyltransferase activity"/>
    <property type="evidence" value="ECO:0007669"/>
    <property type="project" value="UniProtKB-ARBA"/>
</dbReference>
<reference evidence="3" key="1">
    <citation type="journal article" date="2021" name="Proc. Natl. Acad. Sci. U.S.A.">
        <title>Three genomes in the algal genus Volvox reveal the fate of a haploid sex-determining region after a transition to homothallism.</title>
        <authorList>
            <person name="Yamamoto K."/>
            <person name="Hamaji T."/>
            <person name="Kawai-Toyooka H."/>
            <person name="Matsuzaki R."/>
            <person name="Takahashi F."/>
            <person name="Nishimura Y."/>
            <person name="Kawachi M."/>
            <person name="Noguchi H."/>
            <person name="Minakuchi Y."/>
            <person name="Umen J.G."/>
            <person name="Toyoda A."/>
            <person name="Nozaki H."/>
        </authorList>
    </citation>
    <scope>NUCLEOTIDE SEQUENCE</scope>
    <source>
        <strain evidence="3">NIES-3780</strain>
    </source>
</reference>
<dbReference type="Gene3D" id="3.90.550.10">
    <property type="entry name" value="Spore Coat Polysaccharide Biosynthesis Protein SpsA, Chain A"/>
    <property type="match status" value="1"/>
</dbReference>
<feature type="region of interest" description="Disordered" evidence="1">
    <location>
        <begin position="447"/>
        <end position="468"/>
    </location>
</feature>
<organism evidence="3 4">
    <name type="scientific">Volvox africanus</name>
    <dbReference type="NCBI Taxonomy" id="51714"/>
    <lineage>
        <taxon>Eukaryota</taxon>
        <taxon>Viridiplantae</taxon>
        <taxon>Chlorophyta</taxon>
        <taxon>core chlorophytes</taxon>
        <taxon>Chlorophyceae</taxon>
        <taxon>CS clade</taxon>
        <taxon>Chlamydomonadales</taxon>
        <taxon>Volvocaceae</taxon>
        <taxon>Volvox</taxon>
    </lineage>
</organism>